<accession>A0A644U963</accession>
<comment type="caution">
    <text evidence="2">The sequence shown here is derived from an EMBL/GenBank/DDBJ whole genome shotgun (WGS) entry which is preliminary data.</text>
</comment>
<organism evidence="2">
    <name type="scientific">bioreactor metagenome</name>
    <dbReference type="NCBI Taxonomy" id="1076179"/>
    <lineage>
        <taxon>unclassified sequences</taxon>
        <taxon>metagenomes</taxon>
        <taxon>ecological metagenomes</taxon>
    </lineage>
</organism>
<feature type="region of interest" description="Disordered" evidence="1">
    <location>
        <begin position="350"/>
        <end position="369"/>
    </location>
</feature>
<proteinExistence type="predicted"/>
<dbReference type="AlphaFoldDB" id="A0A644U963"/>
<sequence>MRDRRAGEGRDVQQPAGGDRGRHDMRLVAHPHQDRPDLEPSGLRLEDVAHPRGGVGIAEDQHVRRALEPAFRHQPVPDLGREGGVDVHLALIGEIGLACVKQRHRCPHPSPRVDVEVAELAVRAQCHLRRQPEAAHVPRRADHRGGDLLGRRFVVDMGVGDEQRPVLEDHQAQRADRVQPVTRQHLTDIVQVPQILPEGAADHAVGVAAMNGDRRDRGGVGAQDRTGKVGGDAAPRHQPVIGLPIVAIARVVVRVDDLEIGARPQRQTDAVKPRLDHLGAADQDRPVGGLLDHRLRGAQHALVLALGEDDPARGGGGRFEHRAHQQGRLEHRALERALVGGEVLDRAGGDAGLHRGLRHRRGDDADQPQIEGFRDQVIGAEGHLLAAIGRRRLGRGGDAGKRRDALDAGDLHLVVDRRRPDVERAAEDEGEAQDVVDLVRKIRAAGGDDRVGGDRAHLVGQDLGGGVRQREDDRARRHLCHMFGFQHTGAREAEEHVGATDHVIERAQVGLLRIGRLLRVHVLGAAFVDEAVDVAQPDVLALHAELQQHVQAGDAGGAAAGRDDLDLVEFLARDPQCVRHRGADHDRGAVLVIVEHRDVHPLAADLLDDETVGGLDVLEVDRAEGGFHRADDFGQLFRVGLIQLDVEGVDIGEFLEQDRLALHHRLRGERADVAKAQHRGAVRHHRNKVAARGVARRGGRVRLDLEAGLGHTRGIGAAQVAAIGERLRRADLELPGLRKFVVVERGMTRGFVP</sequence>
<dbReference type="EMBL" id="VSSQ01000089">
    <property type="protein sequence ID" value="MPL75487.1"/>
    <property type="molecule type" value="Genomic_DNA"/>
</dbReference>
<reference evidence="2" key="1">
    <citation type="submission" date="2019-08" db="EMBL/GenBank/DDBJ databases">
        <authorList>
            <person name="Kucharzyk K."/>
            <person name="Murdoch R.W."/>
            <person name="Higgins S."/>
            <person name="Loffler F."/>
        </authorList>
    </citation>
    <scope>NUCLEOTIDE SEQUENCE</scope>
</reference>
<evidence type="ECO:0000313" key="2">
    <source>
        <dbReference type="EMBL" id="MPL75487.1"/>
    </source>
</evidence>
<feature type="compositionally biased region" description="Basic and acidic residues" evidence="1">
    <location>
        <begin position="19"/>
        <end position="42"/>
    </location>
</feature>
<evidence type="ECO:0000256" key="1">
    <source>
        <dbReference type="SAM" id="MobiDB-lite"/>
    </source>
</evidence>
<name>A0A644U963_9ZZZZ</name>
<feature type="region of interest" description="Disordered" evidence="1">
    <location>
        <begin position="211"/>
        <end position="235"/>
    </location>
</feature>
<feature type="region of interest" description="Disordered" evidence="1">
    <location>
        <begin position="1"/>
        <end position="42"/>
    </location>
</feature>
<feature type="compositionally biased region" description="Basic and acidic residues" evidence="1">
    <location>
        <begin position="1"/>
        <end position="11"/>
    </location>
</feature>
<protein>
    <submittedName>
        <fullName evidence="2">Uncharacterized protein</fullName>
    </submittedName>
</protein>
<gene>
    <name evidence="2" type="ORF">SDC9_21311</name>
</gene>